<feature type="domain" description="Syndetin C-terminal" evidence="5">
    <location>
        <begin position="717"/>
        <end position="965"/>
    </location>
</feature>
<sequence>MVAKKRTKQEPTPQIDDVEIRICGGFTRIHNESTLIGLESYNPLLLKEIIDEIDLKYFSAAIDCSEYEMQAMLRDRIELLEKQSDAVCRQLSHLILEKQPHYQRELAKVLELQELNGNAYEECIEARRSLEILTKCIVEPRAIVIRNSRRRLRLKNILETLKKIQALQNSVKNVNKLISDHKFCEAISMHRKSCQITEDFKSFICAESLQQSLRAINMKIDDALDSVLTMSCENFNPESYAVIQKAYERLGSTMTIVAQLQLHYTAKIHERAAKVLLEFTGTPFSEDYKNIVEFEQLCESLPVNSLVQALSNLSKALWTILVCYHRTALWHEYAAQITVDDDTGTNSATDNDQDLENDSEVIHGPELVRQWHGYVASKLSPNRGRVWMDVVSRVKPLLSSIANNAKQVGFEEIVATLNIVNLLVRVGKEFAGHMSFDLLEVLKNSIRGFFSEFHRKHMERLCLFLDHESWEYVPVRRGFSFLDLHEFNPLTEIFAPNEERSNATESSTLEPTSPTREKLFKEPYEWQFFDLSLGGSKDVNEKNLEEPTPSLPEANVEGEVNKQDRSAQDTASNNPVLASTTIEVLRLLGGISSETTKISYEKYHCRYIQMMGLLRPIASEVMHSIGQIFDYYLYVVYSIFGNSLASKEDIHQLPEHLRKTLARISTRLIAPAGHPSVENGSRFVVPDCVLPSSSKSQNDSTMDSLQLSTMDDINNHLRRHIVGVESLGYLASVLEKDLLPHIRECLPESKRGLLDAFRDQSLVTTLEVRETTARFLASRVLAQLFVLYGHCKQDTNSDPALLLRQMISTNPGWTSKVVATEPSAYLQSVNTVVSRFSSAIKSLSKPCPPPQAVKSLWMGAMAWISTEFLNGLGGVYDCTEEGRSQMLLDVQSTALLCETESRIRPFVKLNLLVDYIQAYFVPTRDFSSWLETTGVNRYTQRQCMGLANCLARGDKNTRQRLTATVTSAYARYYQQTSALSPGVNANGVDLHA</sequence>
<dbReference type="InterPro" id="IPR040047">
    <property type="entry name" value="VPS50"/>
</dbReference>
<evidence type="ECO:0000256" key="2">
    <source>
        <dbReference type="ARBA" id="ARBA00022927"/>
    </source>
</evidence>
<feature type="domain" description="Vacuolar protein sorting-associated protein 54 N-terminal" evidence="6">
    <location>
        <begin position="50"/>
        <end position="330"/>
    </location>
</feature>
<dbReference type="PANTHER" id="PTHR13258:SF0">
    <property type="entry name" value="SYNDETIN"/>
    <property type="match status" value="1"/>
</dbReference>
<name>A0A158QDE7_HYMDI</name>
<protein>
    <submittedName>
        <fullName evidence="9">Coiled-coil domain-containing protein 132</fullName>
    </submittedName>
</protein>
<evidence type="ECO:0000256" key="4">
    <source>
        <dbReference type="SAM" id="MobiDB-lite"/>
    </source>
</evidence>
<dbReference type="GO" id="GO:0000149">
    <property type="term" value="F:SNARE binding"/>
    <property type="evidence" value="ECO:0007669"/>
    <property type="project" value="TreeGrafter"/>
</dbReference>
<evidence type="ECO:0000259" key="6">
    <source>
        <dbReference type="Pfam" id="PF10475"/>
    </source>
</evidence>
<dbReference type="InterPro" id="IPR019514">
    <property type="entry name" value="Syndetin_C"/>
</dbReference>
<dbReference type="Proteomes" id="UP000274504">
    <property type="component" value="Unassembled WGS sequence"/>
</dbReference>
<keyword evidence="1" id="KW-0813">Transport</keyword>
<gene>
    <name evidence="7" type="ORF">HDID_LOCUS2875</name>
</gene>
<dbReference type="GO" id="GO:0005829">
    <property type="term" value="C:cytosol"/>
    <property type="evidence" value="ECO:0007669"/>
    <property type="project" value="GOC"/>
</dbReference>
<dbReference type="WBParaSite" id="HDID_0000287701-mRNA-1">
    <property type="protein sequence ID" value="HDID_0000287701-mRNA-1"/>
    <property type="gene ID" value="HDID_0000287701"/>
</dbReference>
<dbReference type="STRING" id="6216.A0A158QDE7"/>
<dbReference type="GO" id="GO:0015031">
    <property type="term" value="P:protein transport"/>
    <property type="evidence" value="ECO:0007669"/>
    <property type="project" value="UniProtKB-KW"/>
</dbReference>
<dbReference type="AlphaFoldDB" id="A0A158QDE7"/>
<dbReference type="GO" id="GO:1990745">
    <property type="term" value="C:EARP complex"/>
    <property type="evidence" value="ECO:0007669"/>
    <property type="project" value="InterPro"/>
</dbReference>
<reference evidence="9" key="1">
    <citation type="submission" date="2016-04" db="UniProtKB">
        <authorList>
            <consortium name="WormBaseParasite"/>
        </authorList>
    </citation>
    <scope>IDENTIFICATION</scope>
</reference>
<reference evidence="7 8" key="2">
    <citation type="submission" date="2018-11" db="EMBL/GenBank/DDBJ databases">
        <authorList>
            <consortium name="Pathogen Informatics"/>
        </authorList>
    </citation>
    <scope>NUCLEOTIDE SEQUENCE [LARGE SCALE GENOMIC DNA]</scope>
</reference>
<dbReference type="OrthoDB" id="10263345at2759"/>
<organism evidence="9">
    <name type="scientific">Hymenolepis diminuta</name>
    <name type="common">Rat tapeworm</name>
    <dbReference type="NCBI Taxonomy" id="6216"/>
    <lineage>
        <taxon>Eukaryota</taxon>
        <taxon>Metazoa</taxon>
        <taxon>Spiralia</taxon>
        <taxon>Lophotrochozoa</taxon>
        <taxon>Platyhelminthes</taxon>
        <taxon>Cestoda</taxon>
        <taxon>Eucestoda</taxon>
        <taxon>Cyclophyllidea</taxon>
        <taxon>Hymenolepididae</taxon>
        <taxon>Hymenolepis</taxon>
    </lineage>
</organism>
<dbReference type="Pfam" id="PF10474">
    <property type="entry name" value="Syndetin_C"/>
    <property type="match status" value="1"/>
</dbReference>
<dbReference type="EMBL" id="UYSG01000774">
    <property type="protein sequence ID" value="VDL23325.1"/>
    <property type="molecule type" value="Genomic_DNA"/>
</dbReference>
<evidence type="ECO:0000259" key="5">
    <source>
        <dbReference type="Pfam" id="PF10474"/>
    </source>
</evidence>
<dbReference type="GO" id="GO:0032456">
    <property type="term" value="P:endocytic recycling"/>
    <property type="evidence" value="ECO:0007669"/>
    <property type="project" value="InterPro"/>
</dbReference>
<evidence type="ECO:0000256" key="1">
    <source>
        <dbReference type="ARBA" id="ARBA00022448"/>
    </source>
</evidence>
<feature type="region of interest" description="Disordered" evidence="4">
    <location>
        <begin position="538"/>
        <end position="573"/>
    </location>
</feature>
<keyword evidence="3" id="KW-0175">Coiled coil</keyword>
<evidence type="ECO:0000256" key="3">
    <source>
        <dbReference type="ARBA" id="ARBA00023054"/>
    </source>
</evidence>
<dbReference type="PANTHER" id="PTHR13258">
    <property type="entry name" value="SYNDETIN"/>
    <property type="match status" value="1"/>
</dbReference>
<dbReference type="InterPro" id="IPR019515">
    <property type="entry name" value="VPS54_N"/>
</dbReference>
<proteinExistence type="predicted"/>
<dbReference type="GO" id="GO:0042147">
    <property type="term" value="P:retrograde transport, endosome to Golgi"/>
    <property type="evidence" value="ECO:0007669"/>
    <property type="project" value="InterPro"/>
</dbReference>
<evidence type="ECO:0000313" key="7">
    <source>
        <dbReference type="EMBL" id="VDL23325.1"/>
    </source>
</evidence>
<evidence type="ECO:0000313" key="8">
    <source>
        <dbReference type="Proteomes" id="UP000274504"/>
    </source>
</evidence>
<evidence type="ECO:0000313" key="9">
    <source>
        <dbReference type="WBParaSite" id="HDID_0000287701-mRNA-1"/>
    </source>
</evidence>
<keyword evidence="2" id="KW-0653">Protein transport</keyword>
<dbReference type="Pfam" id="PF10475">
    <property type="entry name" value="Vps54_N"/>
    <property type="match status" value="1"/>
</dbReference>
<accession>A0A158QDE7</accession>
<feature type="region of interest" description="Disordered" evidence="4">
    <location>
        <begin position="495"/>
        <end position="516"/>
    </location>
</feature>
<feature type="compositionally biased region" description="Low complexity" evidence="4">
    <location>
        <begin position="504"/>
        <end position="514"/>
    </location>
</feature>